<dbReference type="PANTHER" id="PTHR44207">
    <property type="entry name" value="SURFACE ANTIGEN BSPA-LIKE-RELATED"/>
    <property type="match status" value="1"/>
</dbReference>
<dbReference type="EMBL" id="DS113754">
    <property type="protein sequence ID" value="EAX96528.1"/>
    <property type="molecule type" value="Genomic_DNA"/>
</dbReference>
<dbReference type="VEuPathDB" id="TrichDB:TVAGG3_0046980"/>
<dbReference type="Gene3D" id="6.10.250.3110">
    <property type="match status" value="1"/>
</dbReference>
<dbReference type="VEuPathDB" id="TrichDB:TVAG_256680"/>
<keyword evidence="1" id="KW-0175">Coiled coil</keyword>
<dbReference type="SMR" id="A2FEX4"/>
<feature type="coiled-coil region" evidence="1">
    <location>
        <begin position="104"/>
        <end position="159"/>
    </location>
</feature>
<protein>
    <submittedName>
        <fullName evidence="2">Uncharacterized protein</fullName>
    </submittedName>
</protein>
<evidence type="ECO:0000313" key="2">
    <source>
        <dbReference type="EMBL" id="EAX96528.1"/>
    </source>
</evidence>
<evidence type="ECO:0000256" key="1">
    <source>
        <dbReference type="SAM" id="Coils"/>
    </source>
</evidence>
<sequence>MTGDLTVDFDYIANNIQSYIDQENFFDILEKEDIPKVIEKTNLNSNAFKALLSQGKTKYNASKMYGFVRKCTISVNSLEELINVLKSYKKHLKLKSSGGLINYLEKYKADNITNSQEVSKLQNEIQNLKAKIMSLENEINQYKDETNRYKDETNKCKNEISNLKNYID</sequence>
<dbReference type="Proteomes" id="UP000001542">
    <property type="component" value="Unassembled WGS sequence"/>
</dbReference>
<dbReference type="KEGG" id="tva:4754301"/>
<organism evidence="2 3">
    <name type="scientific">Trichomonas vaginalis (strain ATCC PRA-98 / G3)</name>
    <dbReference type="NCBI Taxonomy" id="412133"/>
    <lineage>
        <taxon>Eukaryota</taxon>
        <taxon>Metamonada</taxon>
        <taxon>Parabasalia</taxon>
        <taxon>Trichomonadida</taxon>
        <taxon>Trichomonadidae</taxon>
        <taxon>Trichomonas</taxon>
    </lineage>
</organism>
<dbReference type="RefSeq" id="XP_001309458.1">
    <property type="nucleotide sequence ID" value="XM_001309457.1"/>
</dbReference>
<reference evidence="2" key="1">
    <citation type="submission" date="2006-10" db="EMBL/GenBank/DDBJ databases">
        <authorList>
            <person name="Amadeo P."/>
            <person name="Zhao Q."/>
            <person name="Wortman J."/>
            <person name="Fraser-Liggett C."/>
            <person name="Carlton J."/>
        </authorList>
    </citation>
    <scope>NUCLEOTIDE SEQUENCE</scope>
    <source>
        <strain evidence="2">G3</strain>
    </source>
</reference>
<gene>
    <name evidence="2" type="ORF">TVAG_256680</name>
</gene>
<dbReference type="InParanoid" id="A2FEX4"/>
<reference evidence="2" key="2">
    <citation type="journal article" date="2007" name="Science">
        <title>Draft genome sequence of the sexually transmitted pathogen Trichomonas vaginalis.</title>
        <authorList>
            <person name="Carlton J.M."/>
            <person name="Hirt R.P."/>
            <person name="Silva J.C."/>
            <person name="Delcher A.L."/>
            <person name="Schatz M."/>
            <person name="Zhao Q."/>
            <person name="Wortman J.R."/>
            <person name="Bidwell S.L."/>
            <person name="Alsmark U.C.M."/>
            <person name="Besteiro S."/>
            <person name="Sicheritz-Ponten T."/>
            <person name="Noel C.J."/>
            <person name="Dacks J.B."/>
            <person name="Foster P.G."/>
            <person name="Simillion C."/>
            <person name="Van de Peer Y."/>
            <person name="Miranda-Saavedra D."/>
            <person name="Barton G.J."/>
            <person name="Westrop G.D."/>
            <person name="Mueller S."/>
            <person name="Dessi D."/>
            <person name="Fiori P.L."/>
            <person name="Ren Q."/>
            <person name="Paulsen I."/>
            <person name="Zhang H."/>
            <person name="Bastida-Corcuera F.D."/>
            <person name="Simoes-Barbosa A."/>
            <person name="Brown M.T."/>
            <person name="Hayes R.D."/>
            <person name="Mukherjee M."/>
            <person name="Okumura C.Y."/>
            <person name="Schneider R."/>
            <person name="Smith A.J."/>
            <person name="Vanacova S."/>
            <person name="Villalvazo M."/>
            <person name="Haas B.J."/>
            <person name="Pertea M."/>
            <person name="Feldblyum T.V."/>
            <person name="Utterback T.R."/>
            <person name="Shu C.L."/>
            <person name="Osoegawa K."/>
            <person name="de Jong P.J."/>
            <person name="Hrdy I."/>
            <person name="Horvathova L."/>
            <person name="Zubacova Z."/>
            <person name="Dolezal P."/>
            <person name="Malik S.B."/>
            <person name="Logsdon J.M. Jr."/>
            <person name="Henze K."/>
            <person name="Gupta A."/>
            <person name="Wang C.C."/>
            <person name="Dunne R.L."/>
            <person name="Upcroft J.A."/>
            <person name="Upcroft P."/>
            <person name="White O."/>
            <person name="Salzberg S.L."/>
            <person name="Tang P."/>
            <person name="Chiu C.-H."/>
            <person name="Lee Y.-S."/>
            <person name="Embley T.M."/>
            <person name="Coombs G.H."/>
            <person name="Mottram J.C."/>
            <person name="Tachezy J."/>
            <person name="Fraser-Liggett C.M."/>
            <person name="Johnson P.J."/>
        </authorList>
    </citation>
    <scope>NUCLEOTIDE SEQUENCE [LARGE SCALE GENOMIC DNA]</scope>
    <source>
        <strain evidence="2">G3</strain>
    </source>
</reference>
<proteinExistence type="predicted"/>
<keyword evidence="3" id="KW-1185">Reference proteome</keyword>
<evidence type="ECO:0000313" key="3">
    <source>
        <dbReference type="Proteomes" id="UP000001542"/>
    </source>
</evidence>
<accession>A2FEX4</accession>
<dbReference type="AlphaFoldDB" id="A2FEX4"/>
<name>A2FEX4_TRIV3</name>